<gene>
    <name evidence="1" type="ORF">UFOVP139_26</name>
</gene>
<evidence type="ECO:0000313" key="1">
    <source>
        <dbReference type="EMBL" id="CAB4132211.1"/>
    </source>
</evidence>
<dbReference type="EMBL" id="LR796259">
    <property type="protein sequence ID" value="CAB4132211.1"/>
    <property type="molecule type" value="Genomic_DNA"/>
</dbReference>
<dbReference type="InterPro" id="IPR021739">
    <property type="entry name" value="SaV-like"/>
</dbReference>
<dbReference type="Pfam" id="PF11753">
    <property type="entry name" value="DUF3310"/>
    <property type="match status" value="1"/>
</dbReference>
<reference evidence="1" key="1">
    <citation type="submission" date="2020-04" db="EMBL/GenBank/DDBJ databases">
        <authorList>
            <person name="Chiriac C."/>
            <person name="Salcher M."/>
            <person name="Ghai R."/>
            <person name="Kavagutti S V."/>
        </authorList>
    </citation>
    <scope>NUCLEOTIDE SEQUENCE</scope>
</reference>
<proteinExistence type="predicted"/>
<accession>A0A6J5LDC2</accession>
<organism evidence="1">
    <name type="scientific">uncultured Caudovirales phage</name>
    <dbReference type="NCBI Taxonomy" id="2100421"/>
    <lineage>
        <taxon>Viruses</taxon>
        <taxon>Duplodnaviria</taxon>
        <taxon>Heunggongvirae</taxon>
        <taxon>Uroviricota</taxon>
        <taxon>Caudoviricetes</taxon>
        <taxon>Peduoviridae</taxon>
        <taxon>Maltschvirus</taxon>
        <taxon>Maltschvirus maltsch</taxon>
    </lineage>
</organism>
<sequence length="138" mass="15989">MKVNDKQIAGAHYQKGSIQHWDLMDEIDVGYLEGCATKYLTRWRDKNGLQDLLKAQHYIEKRIEQFTWGKGRSKGAPWSPNFNRFIYENEVGDSESVIIEKILFWQNIQDLKFANTKMNALIDDARAEGDATSAYVNQ</sequence>
<protein>
    <submittedName>
        <fullName evidence="1">SaV-like</fullName>
    </submittedName>
</protein>
<name>A0A6J5LDC2_9CAUD</name>